<evidence type="ECO:0000313" key="1">
    <source>
        <dbReference type="EMBL" id="PCC83207.1"/>
    </source>
</evidence>
<dbReference type="InterPro" id="IPR036770">
    <property type="entry name" value="Ankyrin_rpt-contain_sf"/>
</dbReference>
<evidence type="ECO:0000313" key="2">
    <source>
        <dbReference type="Proteomes" id="UP000218690"/>
    </source>
</evidence>
<sequence>MTFVDTIDWASHDPEAVFFDASRVRDTAERVEALTAMLEFGWAPPTKLLPELADNPELCAQDAPVIEKLIAAGADPNAVNRFGETVWVHLVHSLASDEEQWPVYQALLTAEPDLQISARSLFNPLLNNRHFGLLALLRPYLPAQSISVPVDPATL</sequence>
<name>A0A2A4AKZ4_9CORY</name>
<comment type="caution">
    <text evidence="1">The sequence shown here is derived from an EMBL/GenBank/DDBJ whole genome shotgun (WGS) entry which is preliminary data.</text>
</comment>
<reference evidence="1 2" key="1">
    <citation type="submission" date="2017-09" db="EMBL/GenBank/DDBJ databases">
        <title>Draft Genome Sequence of Corynebacterium accolens AH4003.</title>
        <authorList>
            <person name="Chen Y."/>
            <person name="Oosthuysen W.F."/>
            <person name="Kelley S."/>
            <person name="Horswill A."/>
        </authorList>
    </citation>
    <scope>NUCLEOTIDE SEQUENCE [LARGE SCALE GENOMIC DNA]</scope>
    <source>
        <strain evidence="1 2">AH4003</strain>
    </source>
</reference>
<dbReference type="AlphaFoldDB" id="A0A2A4AKZ4"/>
<dbReference type="EMBL" id="NWBP01000016">
    <property type="protein sequence ID" value="PCC83207.1"/>
    <property type="molecule type" value="Genomic_DNA"/>
</dbReference>
<proteinExistence type="predicted"/>
<dbReference type="Proteomes" id="UP000218690">
    <property type="component" value="Unassembled WGS sequence"/>
</dbReference>
<evidence type="ECO:0008006" key="3">
    <source>
        <dbReference type="Google" id="ProtNLM"/>
    </source>
</evidence>
<dbReference type="Gene3D" id="1.25.40.20">
    <property type="entry name" value="Ankyrin repeat-containing domain"/>
    <property type="match status" value="1"/>
</dbReference>
<accession>A0A2A4AKZ4</accession>
<protein>
    <recommendedName>
        <fullName evidence="3">Ankyrin repeat domain-containing protein</fullName>
    </recommendedName>
</protein>
<organism evidence="1 2">
    <name type="scientific">Corynebacterium accolens</name>
    <dbReference type="NCBI Taxonomy" id="38284"/>
    <lineage>
        <taxon>Bacteria</taxon>
        <taxon>Bacillati</taxon>
        <taxon>Actinomycetota</taxon>
        <taxon>Actinomycetes</taxon>
        <taxon>Mycobacteriales</taxon>
        <taxon>Corynebacteriaceae</taxon>
        <taxon>Corynebacterium</taxon>
    </lineage>
</organism>
<gene>
    <name evidence="1" type="ORF">COM45_05285</name>
</gene>